<protein>
    <submittedName>
        <fullName evidence="2">Ectoine utilization protein EutC</fullName>
    </submittedName>
</protein>
<evidence type="ECO:0000256" key="1">
    <source>
        <dbReference type="ARBA" id="ARBA00008903"/>
    </source>
</evidence>
<dbReference type="Pfam" id="PF02423">
    <property type="entry name" value="OCD_Mu_crystall"/>
    <property type="match status" value="1"/>
</dbReference>
<dbReference type="PANTHER" id="PTHR13812">
    <property type="entry name" value="KETIMINE REDUCTASE MU-CRYSTALLIN"/>
    <property type="match status" value="1"/>
</dbReference>
<dbReference type="SUPFAM" id="SSF51735">
    <property type="entry name" value="NAD(P)-binding Rossmann-fold domains"/>
    <property type="match status" value="1"/>
</dbReference>
<dbReference type="NCBIfam" id="NF006141">
    <property type="entry name" value="PRK08291.1"/>
    <property type="match status" value="1"/>
</dbReference>
<evidence type="ECO:0000313" key="2">
    <source>
        <dbReference type="EMBL" id="MFD2237602.1"/>
    </source>
</evidence>
<gene>
    <name evidence="2" type="primary">eutC</name>
    <name evidence="2" type="ORF">ACFSKQ_09000</name>
</gene>
<dbReference type="EMBL" id="JBHUIJ010000010">
    <property type="protein sequence ID" value="MFD2237602.1"/>
    <property type="molecule type" value="Genomic_DNA"/>
</dbReference>
<proteinExistence type="inferred from homology"/>
<reference evidence="3" key="1">
    <citation type="journal article" date="2019" name="Int. J. Syst. Evol. Microbiol.">
        <title>The Global Catalogue of Microorganisms (GCM) 10K type strain sequencing project: providing services to taxonomists for standard genome sequencing and annotation.</title>
        <authorList>
            <consortium name="The Broad Institute Genomics Platform"/>
            <consortium name="The Broad Institute Genome Sequencing Center for Infectious Disease"/>
            <person name="Wu L."/>
            <person name="Ma J."/>
        </authorList>
    </citation>
    <scope>NUCLEOTIDE SEQUENCE [LARGE SCALE GENOMIC DNA]</scope>
    <source>
        <strain evidence="3">ZS-35-S2</strain>
    </source>
</reference>
<comment type="similarity">
    <text evidence="1">Belongs to the ornithine cyclodeaminase/mu-crystallin family.</text>
</comment>
<dbReference type="InterPro" id="IPR023401">
    <property type="entry name" value="ODC_N"/>
</dbReference>
<dbReference type="Proteomes" id="UP001597371">
    <property type="component" value="Unassembled WGS sequence"/>
</dbReference>
<dbReference type="InterPro" id="IPR003462">
    <property type="entry name" value="ODC_Mu_crystall"/>
</dbReference>
<name>A0ABW5CNL8_9HYPH</name>
<dbReference type="NCBIfam" id="TIGR02992">
    <property type="entry name" value="ectoine_eutC"/>
    <property type="match status" value="1"/>
</dbReference>
<keyword evidence="3" id="KW-1185">Reference proteome</keyword>
<dbReference type="Gene3D" id="3.40.50.720">
    <property type="entry name" value="NAD(P)-binding Rossmann-like Domain"/>
    <property type="match status" value="1"/>
</dbReference>
<accession>A0ABW5CNL8</accession>
<sequence length="334" mass="35225">MLILTEGDLRPLVPLDLEAIATVESAFSALATQAVAMPPILRLDIPEHRGEVDVKTAYVPGVDSFAVKISPGFFDNPRLGLPSVNGLMVLLSARTGLVEALLLDNGYLTDIRTAAAGAVAARHLSREDSSIAAIFGAGVQARLQLKALTLVRPIRQARIWARDREKAALAARELAGELGIEILALDDPAQAAKHADIVVTTTPSATPILRDGWLSPGTHVTAMGSDAEHKNEIDPVLLARAFYVADRWTQTRLLGELHHAIETGLVSPDAAFPELGEILAGKAPGRPDAEALTLADLTGTGVQDTAIATLAFSRARAAGAGTTFQSQSIQRVPS</sequence>
<dbReference type="Gene3D" id="3.30.1780.10">
    <property type="entry name" value="ornithine cyclodeaminase, domain 1"/>
    <property type="match status" value="1"/>
</dbReference>
<comment type="caution">
    <text evidence="2">The sequence shown here is derived from an EMBL/GenBank/DDBJ whole genome shotgun (WGS) entry which is preliminary data.</text>
</comment>
<dbReference type="RefSeq" id="WP_209738459.1">
    <property type="nucleotide sequence ID" value="NZ_CP072611.1"/>
</dbReference>
<dbReference type="InterPro" id="IPR036291">
    <property type="entry name" value="NAD(P)-bd_dom_sf"/>
</dbReference>
<dbReference type="PIRSF" id="PIRSF001439">
    <property type="entry name" value="CryM"/>
    <property type="match status" value="1"/>
</dbReference>
<organism evidence="2 3">
    <name type="scientific">Aureimonas populi</name>
    <dbReference type="NCBI Taxonomy" id="1701758"/>
    <lineage>
        <taxon>Bacteria</taxon>
        <taxon>Pseudomonadati</taxon>
        <taxon>Pseudomonadota</taxon>
        <taxon>Alphaproteobacteria</taxon>
        <taxon>Hyphomicrobiales</taxon>
        <taxon>Aurantimonadaceae</taxon>
        <taxon>Aureimonas</taxon>
    </lineage>
</organism>
<evidence type="ECO:0000313" key="3">
    <source>
        <dbReference type="Proteomes" id="UP001597371"/>
    </source>
</evidence>
<dbReference type="InterPro" id="IPR014334">
    <property type="entry name" value="Ectoine_EutC"/>
</dbReference>
<dbReference type="PANTHER" id="PTHR13812:SF19">
    <property type="entry name" value="KETIMINE REDUCTASE MU-CRYSTALLIN"/>
    <property type="match status" value="1"/>
</dbReference>